<gene>
    <name evidence="1" type="ORF">GCM10008179_26470</name>
</gene>
<dbReference type="AlphaFoldDB" id="A0A9W6MW15"/>
<reference evidence="1" key="1">
    <citation type="journal article" date="2014" name="Int. J. Syst. Evol. Microbiol.">
        <title>Complete genome sequence of Corynebacterium casei LMG S-19264T (=DSM 44701T), isolated from a smear-ripened cheese.</title>
        <authorList>
            <consortium name="US DOE Joint Genome Institute (JGI-PGF)"/>
            <person name="Walter F."/>
            <person name="Albersmeier A."/>
            <person name="Kalinowski J."/>
            <person name="Ruckert C."/>
        </authorList>
    </citation>
    <scope>NUCLEOTIDE SEQUENCE</scope>
    <source>
        <strain evidence="1">VKM B-2347</strain>
    </source>
</reference>
<organism evidence="1 2">
    <name type="scientific">Hansschlegelia plantiphila</name>
    <dbReference type="NCBI Taxonomy" id="374655"/>
    <lineage>
        <taxon>Bacteria</taxon>
        <taxon>Pseudomonadati</taxon>
        <taxon>Pseudomonadota</taxon>
        <taxon>Alphaproteobacteria</taxon>
        <taxon>Hyphomicrobiales</taxon>
        <taxon>Methylopilaceae</taxon>
        <taxon>Hansschlegelia</taxon>
    </lineage>
</organism>
<comment type="caution">
    <text evidence="1">The sequence shown here is derived from an EMBL/GenBank/DDBJ whole genome shotgun (WGS) entry which is preliminary data.</text>
</comment>
<evidence type="ECO:0000313" key="1">
    <source>
        <dbReference type="EMBL" id="GLK69009.1"/>
    </source>
</evidence>
<evidence type="ECO:0000313" key="2">
    <source>
        <dbReference type="Proteomes" id="UP001143372"/>
    </source>
</evidence>
<name>A0A9W6MW15_9HYPH</name>
<keyword evidence="2" id="KW-1185">Reference proteome</keyword>
<dbReference type="RefSeq" id="WP_271169247.1">
    <property type="nucleotide sequence ID" value="NZ_BSFI01000018.1"/>
</dbReference>
<sequence>MSDIAAETPERNAFTALSDVLGTAAGYVSEAGASAGASVKVAAEKSGAAVGVGAYKAAYGASYGLVFGAVFLKELLPAGNVVRRGFEEGAEAAFEAIEARKAVPDAADELPAAVKPKARRTTKVIATDAA</sequence>
<accession>A0A9W6MW15</accession>
<protein>
    <submittedName>
        <fullName evidence="1">Uncharacterized protein</fullName>
    </submittedName>
</protein>
<dbReference type="EMBL" id="BSFI01000018">
    <property type="protein sequence ID" value="GLK69009.1"/>
    <property type="molecule type" value="Genomic_DNA"/>
</dbReference>
<reference evidence="1" key="2">
    <citation type="submission" date="2023-01" db="EMBL/GenBank/DDBJ databases">
        <authorList>
            <person name="Sun Q."/>
            <person name="Evtushenko L."/>
        </authorList>
    </citation>
    <scope>NUCLEOTIDE SEQUENCE</scope>
    <source>
        <strain evidence="1">VKM B-2347</strain>
    </source>
</reference>
<dbReference type="Proteomes" id="UP001143372">
    <property type="component" value="Unassembled WGS sequence"/>
</dbReference>
<proteinExistence type="predicted"/>